<dbReference type="EMBL" id="WIOL01000001">
    <property type="protein sequence ID" value="MQT15714.1"/>
    <property type="molecule type" value="Genomic_DNA"/>
</dbReference>
<feature type="domain" description="Peptidase S9 prolyl oligopeptidase catalytic" evidence="3">
    <location>
        <begin position="459"/>
        <end position="659"/>
    </location>
</feature>
<sequence length="665" mass="71302">MAGPNGVEMTRLAVGLLLTMASPAIAADIPALAAAYGARPTAYGLQMSPSGNKILYYTPAGTQGLAVVVADIEAGTTKIILSSTKSTAEPYGCGWKSEDRIICRVHYITEALATQLAFSRAISLAADGSSRVMLGQRDSDKSVSLDQAGARVIDWLPDDPTHVLMRVNMAEQVSTGSNITGRQGGVSVQLVDVNSGRMTSVERAKPLVRDYASDNRGHVRYMETGDAANSGQLRDRAVYMMRAKGSDEWKRVAEGNLSGLSTWDFAGFDESGDGYFTLRDKDRRKALFRDSVEPGMAGGLVFADPKVDVDGVLRIGKYQRPVAAYYTTDSTQYKYFDATLEKRSRALSAALPGKPPVDILDENWDGTRNLLYAGGDTEPGQYYRYDVPSRKLSPLLPVRPELANLVQGVQTAVRYAAADGAEVPAFLTMPAGTAAATTGRHPVIIMPHGGPGARDALGFDWVAQYFAQLGYVVLQPNFRGSTGYGSEWYAQNGFKSWSTAMADINAGARWLAQQRIGDPQRMAIFGWSYGGYAALQASIVDSGLYKAVVAVAPVTDLALLKRDAMQYTNGSITAAYVGEGPHVSAGSPAQNAARIGAPVLIFHGDKDLNVDIAQSRVMDAALARAGKRHELVVYPGLAHSLDDSAARTDMLSRSARWIGDLMPPS</sequence>
<dbReference type="InterPro" id="IPR029058">
    <property type="entry name" value="AB_hydrolase_fold"/>
</dbReference>
<dbReference type="SUPFAM" id="SSF82171">
    <property type="entry name" value="DPP6 N-terminal domain-like"/>
    <property type="match status" value="1"/>
</dbReference>
<keyword evidence="5" id="KW-1185">Reference proteome</keyword>
<dbReference type="Gene3D" id="3.40.50.1820">
    <property type="entry name" value="alpha/beta hydrolase"/>
    <property type="match status" value="1"/>
</dbReference>
<dbReference type="GO" id="GO:0004252">
    <property type="term" value="F:serine-type endopeptidase activity"/>
    <property type="evidence" value="ECO:0007669"/>
    <property type="project" value="TreeGrafter"/>
</dbReference>
<dbReference type="OrthoDB" id="128799at2"/>
<reference evidence="4 5" key="1">
    <citation type="submission" date="2019-09" db="EMBL/GenBank/DDBJ databases">
        <title>Polymorphobacter sp. isolated from a lake in China.</title>
        <authorList>
            <person name="Liu Z."/>
        </authorList>
    </citation>
    <scope>NUCLEOTIDE SEQUENCE [LARGE SCALE GENOMIC DNA]</scope>
    <source>
        <strain evidence="4 5">D40P</strain>
    </source>
</reference>
<accession>A0A7C9GUQ1</accession>
<dbReference type="PANTHER" id="PTHR42776">
    <property type="entry name" value="SERINE PEPTIDASE S9 FAMILY MEMBER"/>
    <property type="match status" value="1"/>
</dbReference>
<dbReference type="AlphaFoldDB" id="A0A7C9GUQ1"/>
<comment type="caution">
    <text evidence="4">The sequence shown here is derived from an EMBL/GenBank/DDBJ whole genome shotgun (WGS) entry which is preliminary data.</text>
</comment>
<dbReference type="PANTHER" id="PTHR42776:SF27">
    <property type="entry name" value="DIPEPTIDYL PEPTIDASE FAMILY MEMBER 6"/>
    <property type="match status" value="1"/>
</dbReference>
<protein>
    <submittedName>
        <fullName evidence="4">Alpha/beta fold hydrolase</fullName>
    </submittedName>
</protein>
<feature type="signal peptide" evidence="2">
    <location>
        <begin position="1"/>
        <end position="26"/>
    </location>
</feature>
<evidence type="ECO:0000256" key="1">
    <source>
        <dbReference type="ARBA" id="ARBA00022801"/>
    </source>
</evidence>
<dbReference type="SUPFAM" id="SSF53474">
    <property type="entry name" value="alpha/beta-Hydrolases"/>
    <property type="match status" value="1"/>
</dbReference>
<evidence type="ECO:0000313" key="4">
    <source>
        <dbReference type="EMBL" id="MQT15714.1"/>
    </source>
</evidence>
<dbReference type="InterPro" id="IPR001375">
    <property type="entry name" value="Peptidase_S9_cat"/>
</dbReference>
<proteinExistence type="predicted"/>
<keyword evidence="1 4" id="KW-0378">Hydrolase</keyword>
<feature type="chain" id="PRO_5028960161" evidence="2">
    <location>
        <begin position="27"/>
        <end position="665"/>
    </location>
</feature>
<dbReference type="GO" id="GO:0006508">
    <property type="term" value="P:proteolysis"/>
    <property type="evidence" value="ECO:0007669"/>
    <property type="project" value="InterPro"/>
</dbReference>
<name>A0A7C9GUQ1_9SPHN</name>
<keyword evidence="2" id="KW-0732">Signal</keyword>
<evidence type="ECO:0000313" key="5">
    <source>
        <dbReference type="Proteomes" id="UP000481327"/>
    </source>
</evidence>
<evidence type="ECO:0000259" key="3">
    <source>
        <dbReference type="Pfam" id="PF00326"/>
    </source>
</evidence>
<organism evidence="4 5">
    <name type="scientific">Sandarakinorhabdus fusca</name>
    <dbReference type="NCBI Taxonomy" id="1439888"/>
    <lineage>
        <taxon>Bacteria</taxon>
        <taxon>Pseudomonadati</taxon>
        <taxon>Pseudomonadota</taxon>
        <taxon>Alphaproteobacteria</taxon>
        <taxon>Sphingomonadales</taxon>
        <taxon>Sphingosinicellaceae</taxon>
        <taxon>Sandarakinorhabdus</taxon>
    </lineage>
</organism>
<dbReference type="Pfam" id="PF00326">
    <property type="entry name" value="Peptidase_S9"/>
    <property type="match status" value="1"/>
</dbReference>
<dbReference type="Proteomes" id="UP000481327">
    <property type="component" value="Unassembled WGS sequence"/>
</dbReference>
<gene>
    <name evidence="4" type="ORF">F3168_00340</name>
</gene>
<evidence type="ECO:0000256" key="2">
    <source>
        <dbReference type="SAM" id="SignalP"/>
    </source>
</evidence>